<feature type="transmembrane region" description="Helical" evidence="6">
    <location>
        <begin position="167"/>
        <end position="187"/>
    </location>
</feature>
<dbReference type="InterPro" id="IPR013057">
    <property type="entry name" value="AA_transpt_TM"/>
</dbReference>
<feature type="transmembrane region" description="Helical" evidence="6">
    <location>
        <begin position="439"/>
        <end position="461"/>
    </location>
</feature>
<dbReference type="PANTHER" id="PTHR22950:SF643">
    <property type="entry name" value="AMINO ACID TRANSPORTER AVT6A"/>
    <property type="match status" value="1"/>
</dbReference>
<comment type="caution">
    <text evidence="8">The sequence shown here is derived from an EMBL/GenBank/DDBJ whole genome shotgun (WGS) entry which is preliminary data.</text>
</comment>
<keyword evidence="3" id="KW-0813">Transport</keyword>
<dbReference type="OrthoDB" id="28208at2759"/>
<evidence type="ECO:0000259" key="7">
    <source>
        <dbReference type="Pfam" id="PF01490"/>
    </source>
</evidence>
<feature type="domain" description="Amino acid transporter transmembrane" evidence="7">
    <location>
        <begin position="89"/>
        <end position="492"/>
    </location>
</feature>
<accession>A0A5A7Q6L2</accession>
<feature type="transmembrane region" description="Helical" evidence="6">
    <location>
        <begin position="119"/>
        <end position="141"/>
    </location>
</feature>
<dbReference type="EMBL" id="BKCP01005927">
    <property type="protein sequence ID" value="GER40598.1"/>
    <property type="molecule type" value="Genomic_DNA"/>
</dbReference>
<proteinExistence type="predicted"/>
<feature type="transmembrane region" description="Helical" evidence="6">
    <location>
        <begin position="91"/>
        <end position="113"/>
    </location>
</feature>
<name>A0A5A7Q6L2_STRAF</name>
<sequence length="501" mass="55777">MEFNFYFFSFSLSFIQHHTLDKNGDWPYDKQVQILFPTKRRYFSIPFPKTRFFFTGFRAMTLKAPLILPQKTEPINANNSFNRQEFNGASFTGAVLNLSTTIIGAGIMALPAAMKVLGLGPGVAAIVLVAILTEVSLDFLLRFSKAGRAVTYGCVMGDSFGVLGKKLLQVCILTNNVGVLVVYMIIIGDVLSGSSSSGVHHAGVLEGWFGEQWWNKRFFILLVTTLFVFTPLAFFKRIDSLRHSSAVAVFLAFVFVFITAAICVYKFLQGTIKMPRFLPVVTDMNSIWALFTVVPVLVTAYVCHFNVHNIETELEDRSTIKSVVRTSLALCSFTYIMTSFFGFLLFGDSTLDDVLSNFDTNLDIPFGSMLNDAVRISYALHLMLVFPVIFYSLRLNVDGLIFPNAARLADNNVRFVWITCGLVCVIFLCANFVPSIWDAFQFTGSTSTVCIGFIFPASIALRDVHCISSKKDRVLAVFMIGLAIFTSLVAIYSDAYAILKK</sequence>
<dbReference type="AlphaFoldDB" id="A0A5A7Q6L2"/>
<feature type="transmembrane region" description="Helical" evidence="6">
    <location>
        <begin position="287"/>
        <end position="307"/>
    </location>
</feature>
<dbReference type="GO" id="GO:0015179">
    <property type="term" value="F:L-amino acid transmembrane transporter activity"/>
    <property type="evidence" value="ECO:0007669"/>
    <property type="project" value="TreeGrafter"/>
</dbReference>
<feature type="transmembrane region" description="Helical" evidence="6">
    <location>
        <begin position="473"/>
        <end position="492"/>
    </location>
</feature>
<feature type="transmembrane region" description="Helical" evidence="6">
    <location>
        <begin position="218"/>
        <end position="235"/>
    </location>
</feature>
<dbReference type="Proteomes" id="UP000325081">
    <property type="component" value="Unassembled WGS sequence"/>
</dbReference>
<keyword evidence="2 6" id="KW-0812">Transmembrane</keyword>
<comment type="subcellular location">
    <subcellularLocation>
        <location evidence="1">Membrane</location>
        <topology evidence="1">Multi-pass membrane protein</topology>
    </subcellularLocation>
</comment>
<feature type="transmembrane region" description="Helical" evidence="6">
    <location>
        <begin position="376"/>
        <end position="393"/>
    </location>
</feature>
<keyword evidence="4 6" id="KW-1133">Transmembrane helix</keyword>
<reference evidence="9" key="1">
    <citation type="journal article" date="2019" name="Curr. Biol.">
        <title>Genome Sequence of Striga asiatica Provides Insight into the Evolution of Plant Parasitism.</title>
        <authorList>
            <person name="Yoshida S."/>
            <person name="Kim S."/>
            <person name="Wafula E.K."/>
            <person name="Tanskanen J."/>
            <person name="Kim Y.M."/>
            <person name="Honaas L."/>
            <person name="Yang Z."/>
            <person name="Spallek T."/>
            <person name="Conn C.E."/>
            <person name="Ichihashi Y."/>
            <person name="Cheong K."/>
            <person name="Cui S."/>
            <person name="Der J.P."/>
            <person name="Gundlach H."/>
            <person name="Jiao Y."/>
            <person name="Hori C."/>
            <person name="Ishida J.K."/>
            <person name="Kasahara H."/>
            <person name="Kiba T."/>
            <person name="Kim M.S."/>
            <person name="Koo N."/>
            <person name="Laohavisit A."/>
            <person name="Lee Y.H."/>
            <person name="Lumba S."/>
            <person name="McCourt P."/>
            <person name="Mortimer J.C."/>
            <person name="Mutuku J.M."/>
            <person name="Nomura T."/>
            <person name="Sasaki-Sekimoto Y."/>
            <person name="Seto Y."/>
            <person name="Wang Y."/>
            <person name="Wakatake T."/>
            <person name="Sakakibara H."/>
            <person name="Demura T."/>
            <person name="Yamaguchi S."/>
            <person name="Yoneyama K."/>
            <person name="Manabe R.I."/>
            <person name="Nelson D.C."/>
            <person name="Schulman A.H."/>
            <person name="Timko M.P."/>
            <person name="dePamphilis C.W."/>
            <person name="Choi D."/>
            <person name="Shirasu K."/>
        </authorList>
    </citation>
    <scope>NUCLEOTIDE SEQUENCE [LARGE SCALE GENOMIC DNA]</scope>
    <source>
        <strain evidence="9">cv. UVA1</strain>
    </source>
</reference>
<keyword evidence="5 6" id="KW-0472">Membrane</keyword>
<dbReference type="GO" id="GO:0031090">
    <property type="term" value="C:organelle membrane"/>
    <property type="evidence" value="ECO:0007669"/>
    <property type="project" value="UniProtKB-ARBA"/>
</dbReference>
<evidence type="ECO:0000256" key="6">
    <source>
        <dbReference type="SAM" id="Phobius"/>
    </source>
</evidence>
<evidence type="ECO:0000256" key="1">
    <source>
        <dbReference type="ARBA" id="ARBA00004141"/>
    </source>
</evidence>
<gene>
    <name evidence="8" type="ORF">STAS_17284</name>
</gene>
<evidence type="ECO:0000256" key="5">
    <source>
        <dbReference type="ARBA" id="ARBA00023136"/>
    </source>
</evidence>
<evidence type="ECO:0000256" key="4">
    <source>
        <dbReference type="ARBA" id="ARBA00022989"/>
    </source>
</evidence>
<evidence type="ECO:0000256" key="2">
    <source>
        <dbReference type="ARBA" id="ARBA00022692"/>
    </source>
</evidence>
<keyword evidence="9" id="KW-1185">Reference proteome</keyword>
<dbReference type="PANTHER" id="PTHR22950">
    <property type="entry name" value="AMINO ACID TRANSPORTER"/>
    <property type="match status" value="1"/>
</dbReference>
<dbReference type="Pfam" id="PF01490">
    <property type="entry name" value="Aa_trans"/>
    <property type="match status" value="1"/>
</dbReference>
<evidence type="ECO:0000256" key="3">
    <source>
        <dbReference type="ARBA" id="ARBA00022970"/>
    </source>
</evidence>
<feature type="transmembrane region" description="Helical" evidence="6">
    <location>
        <begin position="247"/>
        <end position="267"/>
    </location>
</feature>
<organism evidence="8 9">
    <name type="scientific">Striga asiatica</name>
    <name type="common">Asiatic witchweed</name>
    <name type="synonym">Buchnera asiatica</name>
    <dbReference type="NCBI Taxonomy" id="4170"/>
    <lineage>
        <taxon>Eukaryota</taxon>
        <taxon>Viridiplantae</taxon>
        <taxon>Streptophyta</taxon>
        <taxon>Embryophyta</taxon>
        <taxon>Tracheophyta</taxon>
        <taxon>Spermatophyta</taxon>
        <taxon>Magnoliopsida</taxon>
        <taxon>eudicotyledons</taxon>
        <taxon>Gunneridae</taxon>
        <taxon>Pentapetalae</taxon>
        <taxon>asterids</taxon>
        <taxon>lamiids</taxon>
        <taxon>Lamiales</taxon>
        <taxon>Orobanchaceae</taxon>
        <taxon>Buchnereae</taxon>
        <taxon>Striga</taxon>
    </lineage>
</organism>
<keyword evidence="3" id="KW-0029">Amino-acid transport</keyword>
<feature type="transmembrane region" description="Helical" evidence="6">
    <location>
        <begin position="328"/>
        <end position="347"/>
    </location>
</feature>
<evidence type="ECO:0000313" key="8">
    <source>
        <dbReference type="EMBL" id="GER40598.1"/>
    </source>
</evidence>
<feature type="transmembrane region" description="Helical" evidence="6">
    <location>
        <begin position="414"/>
        <end position="433"/>
    </location>
</feature>
<evidence type="ECO:0000313" key="9">
    <source>
        <dbReference type="Proteomes" id="UP000325081"/>
    </source>
</evidence>
<protein>
    <submittedName>
        <fullName evidence="8">Amino acid transporter</fullName>
    </submittedName>
</protein>